<dbReference type="InterPro" id="IPR036236">
    <property type="entry name" value="Znf_C2H2_sf"/>
</dbReference>
<feature type="region of interest" description="Disordered" evidence="6">
    <location>
        <begin position="164"/>
        <end position="194"/>
    </location>
</feature>
<dbReference type="GO" id="GO:0005634">
    <property type="term" value="C:nucleus"/>
    <property type="evidence" value="ECO:0007669"/>
    <property type="project" value="TreeGrafter"/>
</dbReference>
<dbReference type="AlphaFoldDB" id="A0AAD5LM65"/>
<feature type="compositionally biased region" description="Polar residues" evidence="6">
    <location>
        <begin position="164"/>
        <end position="178"/>
    </location>
</feature>
<dbReference type="EMBL" id="WJBH02000001">
    <property type="protein sequence ID" value="KAI9564590.1"/>
    <property type="molecule type" value="Genomic_DNA"/>
</dbReference>
<dbReference type="Gene3D" id="3.30.160.60">
    <property type="entry name" value="Classic Zinc Finger"/>
    <property type="match status" value="1"/>
</dbReference>
<keyword evidence="1" id="KW-0479">Metal-binding</keyword>
<dbReference type="PROSITE" id="PS50157">
    <property type="entry name" value="ZINC_FINGER_C2H2_2"/>
    <property type="match status" value="1"/>
</dbReference>
<keyword evidence="3 5" id="KW-0863">Zinc-finger</keyword>
<proteinExistence type="predicted"/>
<keyword evidence="9" id="KW-1185">Reference proteome</keyword>
<keyword evidence="2" id="KW-0677">Repeat</keyword>
<evidence type="ECO:0000259" key="7">
    <source>
        <dbReference type="PROSITE" id="PS50157"/>
    </source>
</evidence>
<feature type="domain" description="C2H2-type" evidence="7">
    <location>
        <begin position="244"/>
        <end position="271"/>
    </location>
</feature>
<evidence type="ECO:0000256" key="1">
    <source>
        <dbReference type="ARBA" id="ARBA00022723"/>
    </source>
</evidence>
<dbReference type="InterPro" id="IPR013087">
    <property type="entry name" value="Znf_C2H2_type"/>
</dbReference>
<evidence type="ECO:0000256" key="2">
    <source>
        <dbReference type="ARBA" id="ARBA00022737"/>
    </source>
</evidence>
<feature type="compositionally biased region" description="Basic residues" evidence="6">
    <location>
        <begin position="185"/>
        <end position="194"/>
    </location>
</feature>
<dbReference type="Proteomes" id="UP000820818">
    <property type="component" value="Linkage Group LG1"/>
</dbReference>
<gene>
    <name evidence="8" type="ORF">GHT06_008331</name>
</gene>
<dbReference type="PROSITE" id="PS00028">
    <property type="entry name" value="ZINC_FINGER_C2H2_1"/>
    <property type="match status" value="1"/>
</dbReference>
<evidence type="ECO:0000256" key="4">
    <source>
        <dbReference type="ARBA" id="ARBA00022833"/>
    </source>
</evidence>
<name>A0AAD5LM65_9CRUS</name>
<dbReference type="SUPFAM" id="SSF57667">
    <property type="entry name" value="beta-beta-alpha zinc fingers"/>
    <property type="match status" value="1"/>
</dbReference>
<protein>
    <recommendedName>
        <fullName evidence="7">C2H2-type domain-containing protein</fullName>
    </recommendedName>
</protein>
<dbReference type="PANTHER" id="PTHR24409">
    <property type="entry name" value="ZINC FINGER PROTEIN 142"/>
    <property type="match status" value="1"/>
</dbReference>
<dbReference type="GO" id="GO:0000981">
    <property type="term" value="F:DNA-binding transcription factor activity, RNA polymerase II-specific"/>
    <property type="evidence" value="ECO:0007669"/>
    <property type="project" value="TreeGrafter"/>
</dbReference>
<dbReference type="GO" id="GO:0000977">
    <property type="term" value="F:RNA polymerase II transcription regulatory region sequence-specific DNA binding"/>
    <property type="evidence" value="ECO:0007669"/>
    <property type="project" value="TreeGrafter"/>
</dbReference>
<comment type="caution">
    <text evidence="8">The sequence shown here is derived from an EMBL/GenBank/DDBJ whole genome shotgun (WGS) entry which is preliminary data.</text>
</comment>
<evidence type="ECO:0000313" key="9">
    <source>
        <dbReference type="Proteomes" id="UP000820818"/>
    </source>
</evidence>
<accession>A0AAD5LM65</accession>
<evidence type="ECO:0000256" key="3">
    <source>
        <dbReference type="ARBA" id="ARBA00022771"/>
    </source>
</evidence>
<sequence length="375" mass="42376">MLAVTVPVIQTCKTPNKLYAGFKIPNMTSTAMKGTIEIIYISDDEPNDCLINSASSCLKTGIQAMSSNGKGLHNLQEVVPRSAFTNLESSNTTKVPLDGKKKRGEISSSTKNQSPNNTHGIYISSADGVRRWFDVAPYKAKKNMDSSNDGSQPSSLSKIASLQDISGDRQCSSTSLTENLEKKNGKTPRSTKSRKKVVSAEECDTCSPPFHTCKEFANVTDNFTLSRRNIKLNKFVELKPVDIYKCEVCSKAFSREWIRVRHQMIHEDPGTWNNCKLCSYKTPHITSMKLHMKHHKASGTLRKIKVLQTERIDQAKIQKIKEKRRPFWQCIYCQKKFQLEDYCEQHELSCREGNRGKRSKILAMQLRKGTGRAKN</sequence>
<feature type="compositionally biased region" description="Polar residues" evidence="6">
    <location>
        <begin position="106"/>
        <end position="119"/>
    </location>
</feature>
<reference evidence="8 9" key="1">
    <citation type="submission" date="2022-05" db="EMBL/GenBank/DDBJ databases">
        <title>A multi-omics perspective on studying reproductive biology in Daphnia sinensis.</title>
        <authorList>
            <person name="Jia J."/>
        </authorList>
    </citation>
    <scope>NUCLEOTIDE SEQUENCE [LARGE SCALE GENOMIC DNA]</scope>
    <source>
        <strain evidence="8 9">WSL</strain>
    </source>
</reference>
<evidence type="ECO:0000313" key="8">
    <source>
        <dbReference type="EMBL" id="KAI9564590.1"/>
    </source>
</evidence>
<dbReference type="PANTHER" id="PTHR24409:SF418">
    <property type="entry name" value="SI:CH73-221F6.1"/>
    <property type="match status" value="1"/>
</dbReference>
<evidence type="ECO:0000256" key="6">
    <source>
        <dbReference type="SAM" id="MobiDB-lite"/>
    </source>
</evidence>
<feature type="region of interest" description="Disordered" evidence="6">
    <location>
        <begin position="89"/>
        <end position="122"/>
    </location>
</feature>
<evidence type="ECO:0000256" key="5">
    <source>
        <dbReference type="PROSITE-ProRule" id="PRU00042"/>
    </source>
</evidence>
<keyword evidence="4" id="KW-0862">Zinc</keyword>
<dbReference type="SMART" id="SM00355">
    <property type="entry name" value="ZnF_C2H2"/>
    <property type="match status" value="3"/>
</dbReference>
<dbReference type="GO" id="GO:0008270">
    <property type="term" value="F:zinc ion binding"/>
    <property type="evidence" value="ECO:0007669"/>
    <property type="project" value="UniProtKB-KW"/>
</dbReference>
<organism evidence="8 9">
    <name type="scientific">Daphnia sinensis</name>
    <dbReference type="NCBI Taxonomy" id="1820382"/>
    <lineage>
        <taxon>Eukaryota</taxon>
        <taxon>Metazoa</taxon>
        <taxon>Ecdysozoa</taxon>
        <taxon>Arthropoda</taxon>
        <taxon>Crustacea</taxon>
        <taxon>Branchiopoda</taxon>
        <taxon>Diplostraca</taxon>
        <taxon>Cladocera</taxon>
        <taxon>Anomopoda</taxon>
        <taxon>Daphniidae</taxon>
        <taxon>Daphnia</taxon>
        <taxon>Daphnia similis group</taxon>
    </lineage>
</organism>